<dbReference type="EMBL" id="JASBNA010000105">
    <property type="protein sequence ID" value="KAK7676762.1"/>
    <property type="molecule type" value="Genomic_DNA"/>
</dbReference>
<feature type="compositionally biased region" description="Acidic residues" evidence="1">
    <location>
        <begin position="248"/>
        <end position="262"/>
    </location>
</feature>
<evidence type="ECO:0000256" key="1">
    <source>
        <dbReference type="SAM" id="MobiDB-lite"/>
    </source>
</evidence>
<feature type="compositionally biased region" description="Basic and acidic residues" evidence="1">
    <location>
        <begin position="278"/>
        <end position="300"/>
    </location>
</feature>
<feature type="compositionally biased region" description="Acidic residues" evidence="1">
    <location>
        <begin position="302"/>
        <end position="315"/>
    </location>
</feature>
<feature type="compositionally biased region" description="Basic residues" evidence="1">
    <location>
        <begin position="347"/>
        <end position="359"/>
    </location>
</feature>
<dbReference type="Pfam" id="PF20149">
    <property type="entry name" value="DUF6532"/>
    <property type="match status" value="1"/>
</dbReference>
<feature type="region of interest" description="Disordered" evidence="1">
    <location>
        <begin position="1"/>
        <end position="369"/>
    </location>
</feature>
<evidence type="ECO:0000313" key="4">
    <source>
        <dbReference type="Proteomes" id="UP001385951"/>
    </source>
</evidence>
<organism evidence="3 4">
    <name type="scientific">Cerrena zonata</name>
    <dbReference type="NCBI Taxonomy" id="2478898"/>
    <lineage>
        <taxon>Eukaryota</taxon>
        <taxon>Fungi</taxon>
        <taxon>Dikarya</taxon>
        <taxon>Basidiomycota</taxon>
        <taxon>Agaricomycotina</taxon>
        <taxon>Agaricomycetes</taxon>
        <taxon>Polyporales</taxon>
        <taxon>Cerrenaceae</taxon>
        <taxon>Cerrena</taxon>
    </lineage>
</organism>
<feature type="compositionally biased region" description="Basic and acidic residues" evidence="1">
    <location>
        <begin position="42"/>
        <end position="72"/>
    </location>
</feature>
<dbReference type="InterPro" id="IPR041078">
    <property type="entry name" value="Plavaka"/>
</dbReference>
<dbReference type="Pfam" id="PF18759">
    <property type="entry name" value="Plavaka"/>
    <property type="match status" value="1"/>
</dbReference>
<feature type="compositionally biased region" description="Low complexity" evidence="1">
    <location>
        <begin position="204"/>
        <end position="224"/>
    </location>
</feature>
<sequence>MKRDRRRCSLIDRLRSAQHQQDRVRFTPLTNTQQPSPSIDDAQPRTRAEKAASTRKANREAEHQQAQDELNKPRPIRAAKQKALNDAAWLTAAGRKQPPTTDVNDEDVEDPPPPKRTKPSRAASHAPASQATRRTSAPPPAPKPQASGSQGSRSAIAAFQASDAEFLNQPQGSTAPLQAPANSQAPRSKPGSGSKQAPHTKQGSSNSAPSSKPTPSAKPGPSSKPRARTIYEDDEDEDRRPRRQVNADTDDEPSDEDGDEDPYPVPQWDDGFGDDLYEDRPRNENQVNDDKRDQSDRGSDVFEQDGDNFEEDDDDEARKVSRKVQKLRAEQPHWDDEEDGQDDQTPSHHHRRRRRRHSTTHAASPEILGPVDYRTTKRGNIITTGLHPDLERTIDDSVLKVFYNAVFHNAFAGSIPENKDQYYSEILTNVAGYHEFQEISEELELSSTFRWDLSRLLETRLCNFRKDVRKLVSNAMSGQYHIVPGAADFTQRLARLKAHSSYIYPGDIMQSVNNSLPYRHPIFAEVCRSFLFRSHRLFTIKLRRYFRITRDDGLTKWHIPKSMIALIATAVYAGLLDYESKSNKPMPFDSDTFREPFQVHMGTLCKLEKDCPNYYHGLITELHTQASAGTPIDDDDLEEGVNSIFAELTVSPDAPTSAPTGIRVSMTCHPHLDGCPCDAKGNPLETDSPPPPYTSAMPDDWTPYHSRLEFEMADFLFTKSQSSAREVNFLMDAFTAFGYPFGAAPPFADCADMHHTIDSTPLGDAPWCSFTAQYTGSTPDGEVPSWMTAKYDVWCRDPRTVLRNMLANPDFKDEINYAPYWEYDKKGERQYDNLMSGNWAWRHADTIYASDPSTAGAMLVPVILGSDKTTVSVATGQNEYYPLYISLGNIFNNVRRAHRNAVAIIGFLAIPKSEHKDQNSKLFRKFRRQLFHCSLSRILQPLQSGMTTPEVTRCPDGHFRRVIYDLGPYIADYPEQVLASCIVQGWCPLCSKRNDGLDASDNIGHHSREHTEQLLKTFDLMTLWEDYGVVGDLIPFTNDFPRADIHELLSGDILHQVIKGTFKDHLVTWIGEYLILEHGEAKGMKILDEIDRRIAAVPHFPGLRRFHQGRDFKQWTGDNSKALMKVYIPAIVGLVPDDMVQSLSTFMEACYIIQRSVHTDTTIRKLEDTLANFRRHREIFQTTGVRPDGVRANGKRINGLSLPRQHSLDHYPRHIREFGAPNGLCSSITESKHIKAVKEPWRRSNRFHALGQMLLTNQRLDKLAAAHTDFEARGMLNGSLLSSIITLLTQTNKDSATPPVNQTTSTTPSKRADETHTEEEDTEIVEGPRVLAEVSLAQQRVRKIPRSADELAMHFNLPRFTSLVAHFLYDQLHPNSPLVDGRQPPASYYQDLNDARLSRFSVFKSAMVTYHAPSDLSGIGGMRREHIRATDSWLKGPSRYDCVFIETDASQEGM</sequence>
<evidence type="ECO:0000313" key="3">
    <source>
        <dbReference type="EMBL" id="KAK7676762.1"/>
    </source>
</evidence>
<evidence type="ECO:0000259" key="2">
    <source>
        <dbReference type="Pfam" id="PF20149"/>
    </source>
</evidence>
<dbReference type="Proteomes" id="UP001385951">
    <property type="component" value="Unassembled WGS sequence"/>
</dbReference>
<feature type="compositionally biased region" description="Polar residues" evidence="1">
    <location>
        <begin position="168"/>
        <end position="203"/>
    </location>
</feature>
<feature type="domain" description="DUF6532" evidence="2">
    <location>
        <begin position="405"/>
        <end position="606"/>
    </location>
</feature>
<feature type="compositionally biased region" description="Polar residues" evidence="1">
    <location>
        <begin position="28"/>
        <end position="37"/>
    </location>
</feature>
<protein>
    <recommendedName>
        <fullName evidence="2">DUF6532 domain-containing protein</fullName>
    </recommendedName>
</protein>
<feature type="compositionally biased region" description="Basic and acidic residues" evidence="1">
    <location>
        <begin position="1"/>
        <end position="25"/>
    </location>
</feature>
<proteinExistence type="predicted"/>
<feature type="compositionally biased region" description="Polar residues" evidence="1">
    <location>
        <begin position="1293"/>
        <end position="1309"/>
    </location>
</feature>
<keyword evidence="4" id="KW-1185">Reference proteome</keyword>
<dbReference type="InterPro" id="IPR045341">
    <property type="entry name" value="DUF6532"/>
</dbReference>
<name>A0AAW0FAN7_9APHY</name>
<reference evidence="3 4" key="1">
    <citation type="submission" date="2022-09" db="EMBL/GenBank/DDBJ databases">
        <authorList>
            <person name="Palmer J.M."/>
        </authorList>
    </citation>
    <scope>NUCLEOTIDE SEQUENCE [LARGE SCALE GENOMIC DNA]</scope>
    <source>
        <strain evidence="3 4">DSM 7382</strain>
    </source>
</reference>
<feature type="region of interest" description="Disordered" evidence="1">
    <location>
        <begin position="1293"/>
        <end position="1324"/>
    </location>
</feature>
<comment type="caution">
    <text evidence="3">The sequence shown here is derived from an EMBL/GenBank/DDBJ whole genome shotgun (WGS) entry which is preliminary data.</text>
</comment>
<gene>
    <name evidence="3" type="ORF">QCA50_020285</name>
</gene>
<accession>A0AAW0FAN7</accession>